<dbReference type="PANTHER" id="PTHR33308">
    <property type="entry name" value="PEPTIDOGLYCAN HYDROLASE FLGJ"/>
    <property type="match status" value="1"/>
</dbReference>
<dbReference type="PRINTS" id="PR01002">
    <property type="entry name" value="FLGFLGJ"/>
</dbReference>
<evidence type="ECO:0000256" key="3">
    <source>
        <dbReference type="ARBA" id="ARBA00022638"/>
    </source>
</evidence>
<dbReference type="AlphaFoldDB" id="A0A5P8M3S7"/>
<evidence type="ECO:0000256" key="1">
    <source>
        <dbReference type="ARBA" id="ARBA00010266"/>
    </source>
</evidence>
<dbReference type="SMART" id="SM00047">
    <property type="entry name" value="LYZ2"/>
    <property type="match status" value="1"/>
</dbReference>
<evidence type="ECO:0000256" key="6">
    <source>
        <dbReference type="SAM" id="MobiDB-lite"/>
    </source>
</evidence>
<dbReference type="SMART" id="SM00257">
    <property type="entry name" value="LysM"/>
    <property type="match status" value="2"/>
</dbReference>
<dbReference type="Pfam" id="PF01832">
    <property type="entry name" value="Glucosaminidase"/>
    <property type="match status" value="1"/>
</dbReference>
<dbReference type="RefSeq" id="WP_152260562.1">
    <property type="nucleotide sequence ID" value="NZ_CP045143.1"/>
</dbReference>
<dbReference type="CDD" id="cd00118">
    <property type="entry name" value="LysM"/>
    <property type="match status" value="2"/>
</dbReference>
<evidence type="ECO:0000313" key="9">
    <source>
        <dbReference type="Proteomes" id="UP000326779"/>
    </source>
</evidence>
<dbReference type="EMBL" id="CP045143">
    <property type="protein sequence ID" value="QFR23140.1"/>
    <property type="molecule type" value="Genomic_DNA"/>
</dbReference>
<evidence type="ECO:0000259" key="7">
    <source>
        <dbReference type="PROSITE" id="PS51782"/>
    </source>
</evidence>
<accession>A0A5P8M3S7</accession>
<dbReference type="InterPro" id="IPR036779">
    <property type="entry name" value="LysM_dom_sf"/>
</dbReference>
<protein>
    <recommendedName>
        <fullName evidence="5">Peptidoglycan hydrolase</fullName>
    </recommendedName>
</protein>
<dbReference type="Gene3D" id="4.10.80.30">
    <property type="entry name" value="DNA polymerase, domain 6"/>
    <property type="match status" value="1"/>
</dbReference>
<dbReference type="Pfam" id="PF01476">
    <property type="entry name" value="LysM"/>
    <property type="match status" value="2"/>
</dbReference>
<sequence length="346" mass="37355">MASRVARIQGLKRAKKQLRRKQLLAGTGTVAAVSSLSVGILGAVHGRAQATGQSVSAPPQATVFTNTDESHTQFIKTIGDSARDLAAKNDLYASVMIAQAILESSWGQSGLTAAPNYNLFGIKGSFNGQSVSMATQEDDGTGKRYTIQAGFRQYDNYTQSLQDYVNLLKQPMYTGAHKQNAATYQDATQFLTGRYATATDYNTHLNTLIDRYHLTDYDRPAGKLVVTTYTVKAGDSVDGIAAQYGVSASQIVSLNNLDAQTMLIFPGQVLKVKEQYVPTEPTQQTSQAQPAAAKQQPVTYDHTHTVTAGESIASIAAKYQMSTDTLKSVNELQSNLILVGQTLKVR</sequence>
<dbReference type="KEGG" id="lhb:D1010_06825"/>
<dbReference type="GO" id="GO:0031640">
    <property type="term" value="P:killing of cells of another organism"/>
    <property type="evidence" value="ECO:0007669"/>
    <property type="project" value="UniProtKB-KW"/>
</dbReference>
<keyword evidence="3" id="KW-0081">Bacteriolytic enzyme</keyword>
<dbReference type="GO" id="GO:0042742">
    <property type="term" value="P:defense response to bacterium"/>
    <property type="evidence" value="ECO:0007669"/>
    <property type="project" value="UniProtKB-KW"/>
</dbReference>
<evidence type="ECO:0000256" key="2">
    <source>
        <dbReference type="ARBA" id="ARBA00022529"/>
    </source>
</evidence>
<name>A0A5P8M3S7_9LACO</name>
<dbReference type="InterPro" id="IPR018392">
    <property type="entry name" value="LysM"/>
</dbReference>
<keyword evidence="2" id="KW-0929">Antimicrobial</keyword>
<dbReference type="InterPro" id="IPR051056">
    <property type="entry name" value="Glycosyl_Hydrolase_73"/>
</dbReference>
<dbReference type="PANTHER" id="PTHR33308:SF9">
    <property type="entry name" value="PEPTIDOGLYCAN HYDROLASE FLGJ"/>
    <property type="match status" value="1"/>
</dbReference>
<reference evidence="8 9" key="1">
    <citation type="submission" date="2019-10" db="EMBL/GenBank/DDBJ databases">
        <title>The completed genome of Lactobacillus harbinensis M1.</title>
        <authorList>
            <person name="Zheng Y."/>
        </authorList>
    </citation>
    <scope>NUCLEOTIDE SEQUENCE [LARGE SCALE GENOMIC DNA]</scope>
    <source>
        <strain evidence="8 9">M1</strain>
    </source>
</reference>
<feature type="domain" description="LysM" evidence="7">
    <location>
        <begin position="302"/>
        <end position="345"/>
    </location>
</feature>
<feature type="region of interest" description="Disordered" evidence="6">
    <location>
        <begin position="280"/>
        <end position="299"/>
    </location>
</feature>
<dbReference type="Gene3D" id="3.10.350.10">
    <property type="entry name" value="LysM domain"/>
    <property type="match status" value="2"/>
</dbReference>
<evidence type="ECO:0000256" key="5">
    <source>
        <dbReference type="ARBA" id="ARBA00032108"/>
    </source>
</evidence>
<evidence type="ECO:0000256" key="4">
    <source>
        <dbReference type="ARBA" id="ARBA00022801"/>
    </source>
</evidence>
<proteinExistence type="inferred from homology"/>
<dbReference type="GO" id="GO:0004040">
    <property type="term" value="F:amidase activity"/>
    <property type="evidence" value="ECO:0007669"/>
    <property type="project" value="InterPro"/>
</dbReference>
<dbReference type="Gene3D" id="1.10.530.10">
    <property type="match status" value="1"/>
</dbReference>
<evidence type="ECO:0000313" key="8">
    <source>
        <dbReference type="EMBL" id="QFR23140.1"/>
    </source>
</evidence>
<dbReference type="SUPFAM" id="SSF54106">
    <property type="entry name" value="LysM domain"/>
    <property type="match status" value="2"/>
</dbReference>
<organism evidence="8 9">
    <name type="scientific">Schleiferilactobacillus harbinensis</name>
    <dbReference type="NCBI Taxonomy" id="304207"/>
    <lineage>
        <taxon>Bacteria</taxon>
        <taxon>Bacillati</taxon>
        <taxon>Bacillota</taxon>
        <taxon>Bacilli</taxon>
        <taxon>Lactobacillales</taxon>
        <taxon>Lactobacillaceae</taxon>
        <taxon>Schleiferilactobacillus</taxon>
    </lineage>
</organism>
<gene>
    <name evidence="8" type="ORF">D1010_06825</name>
</gene>
<comment type="similarity">
    <text evidence="1">Belongs to the glycosyl hydrolase 73 family.</text>
</comment>
<dbReference type="Proteomes" id="UP000326779">
    <property type="component" value="Chromosome"/>
</dbReference>
<dbReference type="InterPro" id="IPR002901">
    <property type="entry name" value="MGlyc_endo_b_GlcNAc-like_dom"/>
</dbReference>
<dbReference type="PROSITE" id="PS51782">
    <property type="entry name" value="LYSM"/>
    <property type="match status" value="2"/>
</dbReference>
<feature type="domain" description="LysM" evidence="7">
    <location>
        <begin position="227"/>
        <end position="272"/>
    </location>
</feature>
<keyword evidence="4" id="KW-0378">Hydrolase</keyword>